<reference evidence="1 2" key="1">
    <citation type="submission" date="2020-05" db="EMBL/GenBank/DDBJ databases">
        <title>WGS assembly of Panicum virgatum.</title>
        <authorList>
            <person name="Lovell J.T."/>
            <person name="Jenkins J."/>
            <person name="Shu S."/>
            <person name="Juenger T.E."/>
            <person name="Schmutz J."/>
        </authorList>
    </citation>
    <scope>NUCLEOTIDE SEQUENCE [LARGE SCALE GENOMIC DNA]</scope>
    <source>
        <strain evidence="2">cv. AP13</strain>
    </source>
</reference>
<accession>A0A8T0MY35</accession>
<proteinExistence type="predicted"/>
<evidence type="ECO:0000313" key="2">
    <source>
        <dbReference type="Proteomes" id="UP000823388"/>
    </source>
</evidence>
<evidence type="ECO:0008006" key="3">
    <source>
        <dbReference type="Google" id="ProtNLM"/>
    </source>
</evidence>
<protein>
    <recommendedName>
        <fullName evidence="3">Reverse transcriptase</fullName>
    </recommendedName>
</protein>
<comment type="caution">
    <text evidence="1">The sequence shown here is derived from an EMBL/GenBank/DDBJ whole genome shotgun (WGS) entry which is preliminary data.</text>
</comment>
<evidence type="ECO:0000313" key="1">
    <source>
        <dbReference type="EMBL" id="KAG2540509.1"/>
    </source>
</evidence>
<keyword evidence="2" id="KW-1185">Reference proteome</keyword>
<sequence length="105" mass="12118">LGLPTPDGRLKSERFQTVKDRLVKRVSSWSEKFLSSGAKDVLIKSVAQAIPTYIMSVFQLSNSLCDDLTREIRKYWWGKEDSQRKTHWIAWEKFIKCKGHGGLGF</sequence>
<gene>
    <name evidence="1" type="ORF">PVAP13_9NG548614</name>
</gene>
<dbReference type="EMBL" id="CM029054">
    <property type="protein sequence ID" value="KAG2540509.1"/>
    <property type="molecule type" value="Genomic_DNA"/>
</dbReference>
<dbReference type="PANTHER" id="PTHR33116">
    <property type="entry name" value="REVERSE TRANSCRIPTASE ZINC-BINDING DOMAIN-CONTAINING PROTEIN-RELATED-RELATED"/>
    <property type="match status" value="1"/>
</dbReference>
<name>A0A8T0MY35_PANVG</name>
<dbReference type="AlphaFoldDB" id="A0A8T0MY35"/>
<dbReference type="Proteomes" id="UP000823388">
    <property type="component" value="Chromosome 9N"/>
</dbReference>
<feature type="non-terminal residue" evidence="1">
    <location>
        <position position="105"/>
    </location>
</feature>
<organism evidence="1 2">
    <name type="scientific">Panicum virgatum</name>
    <name type="common">Blackwell switchgrass</name>
    <dbReference type="NCBI Taxonomy" id="38727"/>
    <lineage>
        <taxon>Eukaryota</taxon>
        <taxon>Viridiplantae</taxon>
        <taxon>Streptophyta</taxon>
        <taxon>Embryophyta</taxon>
        <taxon>Tracheophyta</taxon>
        <taxon>Spermatophyta</taxon>
        <taxon>Magnoliopsida</taxon>
        <taxon>Liliopsida</taxon>
        <taxon>Poales</taxon>
        <taxon>Poaceae</taxon>
        <taxon>PACMAD clade</taxon>
        <taxon>Panicoideae</taxon>
        <taxon>Panicodae</taxon>
        <taxon>Paniceae</taxon>
        <taxon>Panicinae</taxon>
        <taxon>Panicum</taxon>
        <taxon>Panicum sect. Hiantes</taxon>
    </lineage>
</organism>
<feature type="non-terminal residue" evidence="1">
    <location>
        <position position="1"/>
    </location>
</feature>
<dbReference type="PANTHER" id="PTHR33116:SF86">
    <property type="entry name" value="REVERSE TRANSCRIPTASE DOMAIN-CONTAINING PROTEIN"/>
    <property type="match status" value="1"/>
</dbReference>